<evidence type="ECO:0000313" key="3">
    <source>
        <dbReference type="Proteomes" id="UP001227162"/>
    </source>
</evidence>
<organism evidence="2 3">
    <name type="scientific">Rhodalgimonas zhirmunskyi</name>
    <dbReference type="NCBI Taxonomy" id="2964767"/>
    <lineage>
        <taxon>Bacteria</taxon>
        <taxon>Pseudomonadati</taxon>
        <taxon>Pseudomonadota</taxon>
        <taxon>Alphaproteobacteria</taxon>
        <taxon>Rhodobacterales</taxon>
        <taxon>Roseobacteraceae</taxon>
        <taxon>Rhodalgimonas</taxon>
    </lineage>
</organism>
<keyword evidence="3" id="KW-1185">Reference proteome</keyword>
<evidence type="ECO:0000313" key="2">
    <source>
        <dbReference type="EMBL" id="MDQ2095208.1"/>
    </source>
</evidence>
<reference evidence="2" key="1">
    <citation type="submission" date="2022-07" db="EMBL/GenBank/DDBJ databases">
        <authorList>
            <person name="Otstavnykh N."/>
            <person name="Isaeva M."/>
            <person name="Bystritskaya E."/>
        </authorList>
    </citation>
    <scope>NUCLEOTIDE SEQUENCE</scope>
    <source>
        <strain evidence="2">10Alg 79</strain>
    </source>
</reference>
<feature type="signal peptide" evidence="1">
    <location>
        <begin position="1"/>
        <end position="29"/>
    </location>
</feature>
<proteinExistence type="predicted"/>
<dbReference type="SUPFAM" id="SSF52833">
    <property type="entry name" value="Thioredoxin-like"/>
    <property type="match status" value="1"/>
</dbReference>
<accession>A0AAJ1UCX4</accession>
<name>A0AAJ1UCX4_9RHOB</name>
<reference evidence="2" key="2">
    <citation type="submission" date="2023-04" db="EMBL/GenBank/DDBJ databases">
        <title>'Rhodoalgimonas zhirmunskyi' gen. nov., isolated from a red alga.</title>
        <authorList>
            <person name="Nedashkovskaya O.I."/>
            <person name="Otstavnykh N.Y."/>
            <person name="Bystritskaya E.P."/>
            <person name="Balabanova L.A."/>
            <person name="Isaeva M.P."/>
        </authorList>
    </citation>
    <scope>NUCLEOTIDE SEQUENCE</scope>
    <source>
        <strain evidence="2">10Alg 79</strain>
    </source>
</reference>
<dbReference type="Proteomes" id="UP001227162">
    <property type="component" value="Unassembled WGS sequence"/>
</dbReference>
<keyword evidence="1" id="KW-0732">Signal</keyword>
<dbReference type="Pfam" id="PF06764">
    <property type="entry name" value="DUF1223"/>
    <property type="match status" value="1"/>
</dbReference>
<comment type="caution">
    <text evidence="2">The sequence shown here is derived from an EMBL/GenBank/DDBJ whole genome shotgun (WGS) entry which is preliminary data.</text>
</comment>
<dbReference type="InterPro" id="IPR010634">
    <property type="entry name" value="DUF1223"/>
</dbReference>
<gene>
    <name evidence="2" type="ORF">NOI20_13905</name>
</gene>
<feature type="chain" id="PRO_5042599919" evidence="1">
    <location>
        <begin position="30"/>
        <end position="247"/>
    </location>
</feature>
<dbReference type="EMBL" id="JANFFA010000004">
    <property type="protein sequence ID" value="MDQ2095208.1"/>
    <property type="molecule type" value="Genomic_DNA"/>
</dbReference>
<dbReference type="PANTHER" id="PTHR36057">
    <property type="match status" value="1"/>
</dbReference>
<dbReference type="PANTHER" id="PTHR36057:SF1">
    <property type="entry name" value="LIPOPROTEIN LIPID ATTACHMENT SITE-LIKE PROTEIN, PUTATIVE (DUF1223)-RELATED"/>
    <property type="match status" value="1"/>
</dbReference>
<sequence>MRSFVRIAALSIGVAAGMLSGVLASVAQADSAGKAANPVVVVELFTSQGCSSCPPADAFLHELDKRAGVLPLSLHVDYWDYIGWKDVFGQKQFTKRQHSYAVAAEQRSVYTPQIVVQGREQVVGNHPKDVNALIARHQAAVQATVLQLSREGAGLRIRAETKQPGPMIVELARYSPDEKVKIRRGENAGKTLSYTNVVREWIVLGKWDGKAPLDIDVPLKGTLSTAVIIQRVVKRGLGPIEVAATLE</sequence>
<protein>
    <submittedName>
        <fullName evidence="2">DUF1223 domain-containing protein</fullName>
    </submittedName>
</protein>
<evidence type="ECO:0000256" key="1">
    <source>
        <dbReference type="SAM" id="SignalP"/>
    </source>
</evidence>
<dbReference type="AlphaFoldDB" id="A0AAJ1UCX4"/>
<dbReference type="RefSeq" id="WP_317626833.1">
    <property type="nucleotide sequence ID" value="NZ_JANFFA010000004.1"/>
</dbReference>
<dbReference type="InterPro" id="IPR036249">
    <property type="entry name" value="Thioredoxin-like_sf"/>
</dbReference>